<feature type="compositionally biased region" description="Basic and acidic residues" evidence="11">
    <location>
        <begin position="989"/>
        <end position="1002"/>
    </location>
</feature>
<feature type="compositionally biased region" description="Gly residues" evidence="11">
    <location>
        <begin position="1480"/>
        <end position="1494"/>
    </location>
</feature>
<dbReference type="EMBL" id="JANVFS010000001">
    <property type="protein sequence ID" value="KAJ4495924.1"/>
    <property type="molecule type" value="Genomic_DNA"/>
</dbReference>
<feature type="compositionally biased region" description="Acidic residues" evidence="11">
    <location>
        <begin position="679"/>
        <end position="692"/>
    </location>
</feature>
<feature type="compositionally biased region" description="Low complexity" evidence="11">
    <location>
        <begin position="782"/>
        <end position="794"/>
    </location>
</feature>
<feature type="region of interest" description="Disordered" evidence="11">
    <location>
        <begin position="356"/>
        <end position="377"/>
    </location>
</feature>
<feature type="region of interest" description="Disordered" evidence="11">
    <location>
        <begin position="679"/>
        <end position="753"/>
    </location>
</feature>
<evidence type="ECO:0000313" key="12">
    <source>
        <dbReference type="EMBL" id="KAJ4495924.1"/>
    </source>
</evidence>
<keyword evidence="6" id="KW-0540">Nuclease</keyword>
<evidence type="ECO:0000256" key="9">
    <source>
        <dbReference type="ARBA" id="ARBA00022801"/>
    </source>
</evidence>
<feature type="region of interest" description="Disordered" evidence="11">
    <location>
        <begin position="319"/>
        <end position="344"/>
    </location>
</feature>
<feature type="region of interest" description="Disordered" evidence="11">
    <location>
        <begin position="844"/>
        <end position="892"/>
    </location>
</feature>
<evidence type="ECO:0000256" key="1">
    <source>
        <dbReference type="ARBA" id="ARBA00000402"/>
    </source>
</evidence>
<dbReference type="InterPro" id="IPR047151">
    <property type="entry name" value="RNZ2-like"/>
</dbReference>
<dbReference type="SUPFAM" id="SSF56281">
    <property type="entry name" value="Metallo-hydrolase/oxidoreductase"/>
    <property type="match status" value="2"/>
</dbReference>
<dbReference type="InterPro" id="IPR036866">
    <property type="entry name" value="RibonucZ/Hydroxyglut_hydro"/>
</dbReference>
<reference evidence="12" key="2">
    <citation type="journal article" date="2023" name="Proc. Natl. Acad. Sci. U.S.A.">
        <title>A global phylogenomic analysis of the shiitake genus Lentinula.</title>
        <authorList>
            <person name="Sierra-Patev S."/>
            <person name="Min B."/>
            <person name="Naranjo-Ortiz M."/>
            <person name="Looney B."/>
            <person name="Konkel Z."/>
            <person name="Slot J.C."/>
            <person name="Sakamoto Y."/>
            <person name="Steenwyk J.L."/>
            <person name="Rokas A."/>
            <person name="Carro J."/>
            <person name="Camarero S."/>
            <person name="Ferreira P."/>
            <person name="Molpeceres G."/>
            <person name="Ruiz-Duenas F.J."/>
            <person name="Serrano A."/>
            <person name="Henrissat B."/>
            <person name="Drula E."/>
            <person name="Hughes K.W."/>
            <person name="Mata J.L."/>
            <person name="Ishikawa N.K."/>
            <person name="Vargas-Isla R."/>
            <person name="Ushijima S."/>
            <person name="Smith C.A."/>
            <person name="Donoghue J."/>
            <person name="Ahrendt S."/>
            <person name="Andreopoulos W."/>
            <person name="He G."/>
            <person name="LaButti K."/>
            <person name="Lipzen A."/>
            <person name="Ng V."/>
            <person name="Riley R."/>
            <person name="Sandor L."/>
            <person name="Barry K."/>
            <person name="Martinez A.T."/>
            <person name="Xiao Y."/>
            <person name="Gibbons J.G."/>
            <person name="Terashima K."/>
            <person name="Grigoriev I.V."/>
            <person name="Hibbett D."/>
        </authorList>
    </citation>
    <scope>NUCLEOTIDE SEQUENCE</scope>
    <source>
        <strain evidence="12">Sp2 HRB7682 ss15</strain>
    </source>
</reference>
<feature type="compositionally biased region" description="Polar residues" evidence="11">
    <location>
        <begin position="1097"/>
        <end position="1107"/>
    </location>
</feature>
<feature type="compositionally biased region" description="Low complexity" evidence="11">
    <location>
        <begin position="558"/>
        <end position="571"/>
    </location>
</feature>
<dbReference type="EC" id="3.1.26.11" evidence="4"/>
<comment type="caution">
    <text evidence="12">The sequence shown here is derived from an EMBL/GenBank/DDBJ whole genome shotgun (WGS) entry which is preliminary data.</text>
</comment>
<gene>
    <name evidence="12" type="ORF">C8J55DRAFT_545293</name>
</gene>
<proteinExistence type="inferred from homology"/>
<reference evidence="12" key="1">
    <citation type="submission" date="2022-08" db="EMBL/GenBank/DDBJ databases">
        <authorList>
            <consortium name="DOE Joint Genome Institute"/>
            <person name="Min B."/>
            <person name="Riley R."/>
            <person name="Sierra-Patev S."/>
            <person name="Naranjo-Ortiz M."/>
            <person name="Looney B."/>
            <person name="Konkel Z."/>
            <person name="Slot J.C."/>
            <person name="Sakamoto Y."/>
            <person name="Steenwyk J.L."/>
            <person name="Rokas A."/>
            <person name="Carro J."/>
            <person name="Camarero S."/>
            <person name="Ferreira P."/>
            <person name="Molpeceres G."/>
            <person name="Ruiz-Duenas F.J."/>
            <person name="Serrano A."/>
            <person name="Henrissat B."/>
            <person name="Drula E."/>
            <person name="Hughes K.W."/>
            <person name="Mata J.L."/>
            <person name="Ishikawa N.K."/>
            <person name="Vargas-Isla R."/>
            <person name="Ushijima S."/>
            <person name="Smith C.A."/>
            <person name="Ahrendt S."/>
            <person name="Andreopoulos W."/>
            <person name="He G."/>
            <person name="Labutti K."/>
            <person name="Lipzen A."/>
            <person name="Ng V."/>
            <person name="Sandor L."/>
            <person name="Barry K."/>
            <person name="Martinez A.T."/>
            <person name="Xiao Y."/>
            <person name="Gibbons J.G."/>
            <person name="Terashima K."/>
            <person name="Hibbett D.S."/>
            <person name="Grigoriev I.V."/>
        </authorList>
    </citation>
    <scope>NUCLEOTIDE SEQUENCE</scope>
    <source>
        <strain evidence="12">Sp2 HRB7682 ss15</strain>
    </source>
</reference>
<keyword evidence="8" id="KW-0255">Endonuclease</keyword>
<evidence type="ECO:0000256" key="3">
    <source>
        <dbReference type="ARBA" id="ARBA00007823"/>
    </source>
</evidence>
<dbReference type="GO" id="GO:0042781">
    <property type="term" value="F:3'-tRNA processing endoribonuclease activity"/>
    <property type="evidence" value="ECO:0007669"/>
    <property type="project" value="UniProtKB-EC"/>
</dbReference>
<keyword evidence="9" id="KW-0378">Hydrolase</keyword>
<evidence type="ECO:0000256" key="6">
    <source>
        <dbReference type="ARBA" id="ARBA00022722"/>
    </source>
</evidence>
<feature type="compositionally biased region" description="Polar residues" evidence="11">
    <location>
        <begin position="810"/>
        <end position="821"/>
    </location>
</feature>
<organism evidence="12 13">
    <name type="scientific">Lentinula lateritia</name>
    <dbReference type="NCBI Taxonomy" id="40482"/>
    <lineage>
        <taxon>Eukaryota</taxon>
        <taxon>Fungi</taxon>
        <taxon>Dikarya</taxon>
        <taxon>Basidiomycota</taxon>
        <taxon>Agaricomycotina</taxon>
        <taxon>Agaricomycetes</taxon>
        <taxon>Agaricomycetidae</taxon>
        <taxon>Agaricales</taxon>
        <taxon>Marasmiineae</taxon>
        <taxon>Omphalotaceae</taxon>
        <taxon>Lentinula</taxon>
    </lineage>
</organism>
<dbReference type="PANTHER" id="PTHR12553:SF49">
    <property type="entry name" value="ZINC PHOSPHODIESTERASE ELAC PROTEIN 2"/>
    <property type="match status" value="1"/>
</dbReference>
<feature type="region of interest" description="Disordered" evidence="11">
    <location>
        <begin position="806"/>
        <end position="825"/>
    </location>
</feature>
<feature type="region of interest" description="Disordered" evidence="11">
    <location>
        <begin position="1079"/>
        <end position="1118"/>
    </location>
</feature>
<comment type="similarity">
    <text evidence="3">Belongs to the RNase Z family.</text>
</comment>
<dbReference type="Gene3D" id="3.60.15.10">
    <property type="entry name" value="Ribonuclease Z/Hydroxyacylglutathione hydrolase-like"/>
    <property type="match status" value="2"/>
</dbReference>
<name>A0A9W9E1K3_9AGAR</name>
<accession>A0A9W9E1K3</accession>
<feature type="region of interest" description="Disordered" evidence="11">
    <location>
        <begin position="545"/>
        <end position="571"/>
    </location>
</feature>
<feature type="compositionally biased region" description="Basic and acidic residues" evidence="11">
    <location>
        <begin position="940"/>
        <end position="950"/>
    </location>
</feature>
<dbReference type="PANTHER" id="PTHR12553">
    <property type="entry name" value="ZINC PHOSPHODIESTERASE ELAC PROTEIN 2"/>
    <property type="match status" value="1"/>
</dbReference>
<evidence type="ECO:0000313" key="13">
    <source>
        <dbReference type="Proteomes" id="UP001150238"/>
    </source>
</evidence>
<feature type="compositionally biased region" description="Basic and acidic residues" evidence="11">
    <location>
        <begin position="1083"/>
        <end position="1096"/>
    </location>
</feature>
<evidence type="ECO:0000256" key="11">
    <source>
        <dbReference type="SAM" id="MobiDB-lite"/>
    </source>
</evidence>
<feature type="region of interest" description="Disordered" evidence="11">
    <location>
        <begin position="930"/>
        <end position="969"/>
    </location>
</feature>
<evidence type="ECO:0000256" key="2">
    <source>
        <dbReference type="ARBA" id="ARBA00001947"/>
    </source>
</evidence>
<dbReference type="GO" id="GO:1990180">
    <property type="term" value="P:mitochondrial tRNA 3'-end processing"/>
    <property type="evidence" value="ECO:0007669"/>
    <property type="project" value="TreeGrafter"/>
</dbReference>
<feature type="compositionally biased region" description="Basic residues" evidence="11">
    <location>
        <begin position="951"/>
        <end position="961"/>
    </location>
</feature>
<protein>
    <recommendedName>
        <fullName evidence="4">ribonuclease Z</fullName>
        <ecNumber evidence="4">3.1.26.11</ecNumber>
    </recommendedName>
</protein>
<feature type="compositionally biased region" description="Pro residues" evidence="11">
    <location>
        <begin position="1007"/>
        <end position="1016"/>
    </location>
</feature>
<feature type="region of interest" description="Disordered" evidence="11">
    <location>
        <begin position="1475"/>
        <end position="1520"/>
    </location>
</feature>
<keyword evidence="5" id="KW-0819">tRNA processing</keyword>
<evidence type="ECO:0000256" key="4">
    <source>
        <dbReference type="ARBA" id="ARBA00012477"/>
    </source>
</evidence>
<dbReference type="Proteomes" id="UP001150238">
    <property type="component" value="Unassembled WGS sequence"/>
</dbReference>
<evidence type="ECO:0000256" key="8">
    <source>
        <dbReference type="ARBA" id="ARBA00022759"/>
    </source>
</evidence>
<evidence type="ECO:0000256" key="10">
    <source>
        <dbReference type="ARBA" id="ARBA00022833"/>
    </source>
</evidence>
<evidence type="ECO:0000256" key="5">
    <source>
        <dbReference type="ARBA" id="ARBA00022694"/>
    </source>
</evidence>
<comment type="cofactor">
    <cofactor evidence="2">
        <name>Zn(2+)</name>
        <dbReference type="ChEBI" id="CHEBI:29105"/>
    </cofactor>
</comment>
<sequence length="1657" mass="182232">MAHSTPTNWSIQFLSTISSDTDPCVVFSFEQGPDTVQGSGGGAKYIFNVGENTNRAFTQSKMSWNGTRAVFLTGVGRGMAVPRGFSGSGEFKGSPRDRVGGLSSLLMSFADGDPKYPVRVIGPPGVNHLLATTRSFVYRKNISILSTELPFNEFVTERRIPEPIFQDGNLTVYGIPITPIYLDVAAAPLAASNDLKRKRVGDDATNIVAGANADDFEGGHEEPPRKRVQVTKEALDMQDSNSIMSDASAPPIPIADLLSTPSFTPDSLSTLTPAQAQEWREMMVAIMFPRSRGVALPATNNSEPSKYVQGGAIPVPVSSSSIDSATLPSTSTSTSSPSSSARRSWNYANKSYVSKFGVHTGPGTRNGGGEEEKEEPDEYRRPMLVTGFHKQLPRFSLSETQKALPPSALSLSYLAVGPLTRGKFDARKAEELGVPNGPLRGALTRGETVRFLVDNNGRAVRAQTHGKGKKKKKGANAGVVVDANEGERWVTVRPEDVVAPSIPPVAALILDIPTPEYIPSLLEAFREGSAYAQWCGYNPVASNIPTTESQPQFHLPPEQQENQSQQSTQKENQFTLHTIIHLIGDGVLEDPRYRAFMAGFERVGTSEAVPENMDKSLFENELKYPGVNPHHVISSPSYLPDPVTFTSSAYQQLKLAQLDPEMFRVPKFGLVPRKVLEEDAKEEEEGEKEEQDATSIGSQITPSPELPKLPKHTTLLTAHTIIPMRPLGPPRKEDWVASADTPHTPQGEEWDRFHPAVAKIRNRLLAEAEAYERGSESRFRSRSGSISSSNSDSGFGRLFMGSADSVSDPIHTSATPTSEAGQVSAIPHTSAEDTIDLLDTLETADTPALEPLPVELRDDDDGGGVKSVPQGTATLGSAESWESDPGGSGGSIVTTITIADAEDGGNTEDAVSQKSSESFTSMELKLLNNSSTMLNTNADANRDTSTDRKPSSRKSGRRARKLAPDLEREREGKSFSLWSSLRELLRKEEEKRVKKPGGKNDSEMDGPPNPKFPNPKNPPLILSRLKIDTHSLHLPLKNNPILKQRTAIAFRYARSLAWRYEKEMEEAMERLDMIEMSQSMKAAAEKEKEKDKDEGTHQSPSGESSKLNRPLDQAIQNTPVARELDRLRDILKGWRGRKRFGLASEEKEKERAGKYISVITLGTGSAVPGKYRNVSATVIQIPEWGNILLDCGEGTWGQLCRMFGTASSTHTPTTSSSLPQSPEKRTLGVDAFLRSLKLIYISHLHADHHLGLAKILAMRQALNPPPKDPVYLVGVRGVHLYLREVCDLEGLGIEGVDVDRGKGNGVITVLSPALHWNYSQVYTPQGMWGVGGTEEWLDLKTSRGHITALCRALNLHSFTTVDVRHRTRCYGCIIHSKDGWSIVFSGDTMPSDNLVHAAKNVIKGNPGREWRADRKVKNEQITLLIHEATMSDAQADMAAAKAHSTVGQAIDIGRRMGAENVLLTHFSARQPKMPHRVFVGGRGKGRVGGRGGYRGRQARGTGDIRADNDESTPSSFFPLSPEPTPYIATAFDYAHFTLGSMWKMQFYMDGIEQSYREMVEEERDTVEERMVEEEWEEIREQEDMRVKADERESWMMGGYEQESGMDLGMDLGEEAEAEQMESDREVKQTFSKYKMDRDVMDHPPCLPGFIRKEKTCP</sequence>
<evidence type="ECO:0000256" key="7">
    <source>
        <dbReference type="ARBA" id="ARBA00022723"/>
    </source>
</evidence>
<dbReference type="CDD" id="cd07718">
    <property type="entry name" value="RNaseZ_ELAC1_ELAC2-C-term-like_MBL-fold"/>
    <property type="match status" value="1"/>
</dbReference>
<dbReference type="GO" id="GO:0046872">
    <property type="term" value="F:metal ion binding"/>
    <property type="evidence" value="ECO:0007669"/>
    <property type="project" value="UniProtKB-KW"/>
</dbReference>
<feature type="compositionally biased region" description="Basic and acidic residues" evidence="11">
    <location>
        <begin position="770"/>
        <end position="779"/>
    </location>
</feature>
<keyword evidence="10" id="KW-0862">Zinc</keyword>
<feature type="region of interest" description="Disordered" evidence="11">
    <location>
        <begin position="770"/>
        <end position="794"/>
    </location>
</feature>
<dbReference type="GO" id="GO:0005739">
    <property type="term" value="C:mitochondrion"/>
    <property type="evidence" value="ECO:0007669"/>
    <property type="project" value="TreeGrafter"/>
</dbReference>
<feature type="region of interest" description="Disordered" evidence="11">
    <location>
        <begin position="989"/>
        <end position="1016"/>
    </location>
</feature>
<comment type="catalytic activity">
    <reaction evidence="1">
        <text>Endonucleolytic cleavage of RNA, removing extra 3' nucleotides from tRNA precursor, generating 3' termini of tRNAs. A 3'-hydroxy group is left at the tRNA terminus and a 5'-phosphoryl group is left at the trailer molecule.</text>
        <dbReference type="EC" id="3.1.26.11"/>
    </reaction>
</comment>
<keyword evidence="7" id="KW-0479">Metal-binding</keyword>